<accession>A0A0C3EMK6</accession>
<keyword evidence="2" id="KW-1185">Reference proteome</keyword>
<name>A0A0C3EMK6_9AGAM</name>
<evidence type="ECO:0000313" key="2">
    <source>
        <dbReference type="Proteomes" id="UP000053989"/>
    </source>
</evidence>
<organism evidence="1 2">
    <name type="scientific">Scleroderma citrinum Foug A</name>
    <dbReference type="NCBI Taxonomy" id="1036808"/>
    <lineage>
        <taxon>Eukaryota</taxon>
        <taxon>Fungi</taxon>
        <taxon>Dikarya</taxon>
        <taxon>Basidiomycota</taxon>
        <taxon>Agaricomycotina</taxon>
        <taxon>Agaricomycetes</taxon>
        <taxon>Agaricomycetidae</taxon>
        <taxon>Boletales</taxon>
        <taxon>Sclerodermatineae</taxon>
        <taxon>Sclerodermataceae</taxon>
        <taxon>Scleroderma</taxon>
    </lineage>
</organism>
<sequence>MGANRQLSIHAALEDPQEHSQIPIGVSVASQLSCCIVATPEDSGWLSARVGGQFPPIIWGCSCCAPTLCPG</sequence>
<reference evidence="1 2" key="1">
    <citation type="submission" date="2014-04" db="EMBL/GenBank/DDBJ databases">
        <authorList>
            <consortium name="DOE Joint Genome Institute"/>
            <person name="Kuo A."/>
            <person name="Kohler A."/>
            <person name="Nagy L.G."/>
            <person name="Floudas D."/>
            <person name="Copeland A."/>
            <person name="Barry K.W."/>
            <person name="Cichocki N."/>
            <person name="Veneault-Fourrey C."/>
            <person name="LaButti K."/>
            <person name="Lindquist E.A."/>
            <person name="Lipzen A."/>
            <person name="Lundell T."/>
            <person name="Morin E."/>
            <person name="Murat C."/>
            <person name="Sun H."/>
            <person name="Tunlid A."/>
            <person name="Henrissat B."/>
            <person name="Grigoriev I.V."/>
            <person name="Hibbett D.S."/>
            <person name="Martin F."/>
            <person name="Nordberg H.P."/>
            <person name="Cantor M.N."/>
            <person name="Hua S.X."/>
        </authorList>
    </citation>
    <scope>NUCLEOTIDE SEQUENCE [LARGE SCALE GENOMIC DNA]</scope>
    <source>
        <strain evidence="1 2">Foug A</strain>
    </source>
</reference>
<proteinExistence type="predicted"/>
<reference evidence="2" key="2">
    <citation type="submission" date="2015-01" db="EMBL/GenBank/DDBJ databases">
        <title>Evolutionary Origins and Diversification of the Mycorrhizal Mutualists.</title>
        <authorList>
            <consortium name="DOE Joint Genome Institute"/>
            <consortium name="Mycorrhizal Genomics Consortium"/>
            <person name="Kohler A."/>
            <person name="Kuo A."/>
            <person name="Nagy L.G."/>
            <person name="Floudas D."/>
            <person name="Copeland A."/>
            <person name="Barry K.W."/>
            <person name="Cichocki N."/>
            <person name="Veneault-Fourrey C."/>
            <person name="LaButti K."/>
            <person name="Lindquist E.A."/>
            <person name="Lipzen A."/>
            <person name="Lundell T."/>
            <person name="Morin E."/>
            <person name="Murat C."/>
            <person name="Riley R."/>
            <person name="Ohm R."/>
            <person name="Sun H."/>
            <person name="Tunlid A."/>
            <person name="Henrissat B."/>
            <person name="Grigoriev I.V."/>
            <person name="Hibbett D.S."/>
            <person name="Martin F."/>
        </authorList>
    </citation>
    <scope>NUCLEOTIDE SEQUENCE [LARGE SCALE GENOMIC DNA]</scope>
    <source>
        <strain evidence="2">Foug A</strain>
    </source>
</reference>
<dbReference type="HOGENOM" id="CLU_2741529_0_0_1"/>
<protein>
    <submittedName>
        <fullName evidence="1">Uncharacterized protein</fullName>
    </submittedName>
</protein>
<evidence type="ECO:0000313" key="1">
    <source>
        <dbReference type="EMBL" id="KIM69444.1"/>
    </source>
</evidence>
<dbReference type="InParanoid" id="A0A0C3EMK6"/>
<dbReference type="Proteomes" id="UP000053989">
    <property type="component" value="Unassembled WGS sequence"/>
</dbReference>
<dbReference type="AlphaFoldDB" id="A0A0C3EMK6"/>
<dbReference type="EMBL" id="KN822006">
    <property type="protein sequence ID" value="KIM69444.1"/>
    <property type="molecule type" value="Genomic_DNA"/>
</dbReference>
<gene>
    <name evidence="1" type="ORF">SCLCIDRAFT_702600</name>
</gene>